<feature type="domain" description="HTH arsR-type" evidence="2">
    <location>
        <begin position="1"/>
        <end position="92"/>
    </location>
</feature>
<accession>A0A7V7RJ83</accession>
<dbReference type="InterPro" id="IPR052543">
    <property type="entry name" value="HTH_Metal-responsive_Reg"/>
</dbReference>
<dbReference type="InterPro" id="IPR036390">
    <property type="entry name" value="WH_DNA-bd_sf"/>
</dbReference>
<evidence type="ECO:0000313" key="4">
    <source>
        <dbReference type="Proteomes" id="UP000441354"/>
    </source>
</evidence>
<reference evidence="3 4" key="1">
    <citation type="journal article" date="2014" name="Arch. Microbiol.">
        <title>Bacillus mesophilum sp. nov., strain IITR-54T, a novel 4-chlorobiphenyl dechlorinating bacterium.</title>
        <authorList>
            <person name="Manickam N."/>
            <person name="Singh N.K."/>
            <person name="Bajaj A."/>
            <person name="Kumar R.M."/>
            <person name="Kaur G."/>
            <person name="Kaur N."/>
            <person name="Bala M."/>
            <person name="Kumar A."/>
            <person name="Mayilraj S."/>
        </authorList>
    </citation>
    <scope>NUCLEOTIDE SEQUENCE [LARGE SCALE GENOMIC DNA]</scope>
    <source>
        <strain evidence="3 4">IITR-54</strain>
    </source>
</reference>
<dbReference type="GO" id="GO:0046686">
    <property type="term" value="P:response to cadmium ion"/>
    <property type="evidence" value="ECO:0007669"/>
    <property type="project" value="TreeGrafter"/>
</dbReference>
<dbReference type="Proteomes" id="UP000441354">
    <property type="component" value="Unassembled WGS sequence"/>
</dbReference>
<evidence type="ECO:0000259" key="2">
    <source>
        <dbReference type="PROSITE" id="PS50987"/>
    </source>
</evidence>
<dbReference type="SUPFAM" id="SSF46785">
    <property type="entry name" value="Winged helix' DNA-binding domain"/>
    <property type="match status" value="1"/>
</dbReference>
<dbReference type="GO" id="GO:0032791">
    <property type="term" value="F:lead ion binding"/>
    <property type="evidence" value="ECO:0007669"/>
    <property type="project" value="TreeGrafter"/>
</dbReference>
<organism evidence="3 4">
    <name type="scientific">Bacillus mesophilum</name>
    <dbReference type="NCBI Taxonomy" id="1071718"/>
    <lineage>
        <taxon>Bacteria</taxon>
        <taxon>Bacillati</taxon>
        <taxon>Bacillota</taxon>
        <taxon>Bacilli</taxon>
        <taxon>Bacillales</taxon>
        <taxon>Bacillaceae</taxon>
        <taxon>Bacillus</taxon>
    </lineage>
</organism>
<keyword evidence="4" id="KW-1185">Reference proteome</keyword>
<dbReference type="GO" id="GO:0097063">
    <property type="term" value="F:cadmium ion sensor activity"/>
    <property type="evidence" value="ECO:0007669"/>
    <property type="project" value="TreeGrafter"/>
</dbReference>
<dbReference type="SMART" id="SM00418">
    <property type="entry name" value="HTH_ARSR"/>
    <property type="match status" value="1"/>
</dbReference>
<dbReference type="InterPro" id="IPR036388">
    <property type="entry name" value="WH-like_DNA-bd_sf"/>
</dbReference>
<dbReference type="InterPro" id="IPR001845">
    <property type="entry name" value="HTH_ArsR_DNA-bd_dom"/>
</dbReference>
<dbReference type="EMBL" id="WBOT01000007">
    <property type="protein sequence ID" value="KAB2330699.1"/>
    <property type="molecule type" value="Genomic_DNA"/>
</dbReference>
<dbReference type="AlphaFoldDB" id="A0A7V7RJ83"/>
<gene>
    <name evidence="3" type="ORF">F7732_18850</name>
</gene>
<dbReference type="CDD" id="cd00090">
    <property type="entry name" value="HTH_ARSR"/>
    <property type="match status" value="1"/>
</dbReference>
<name>A0A7V7RJ83_9BACI</name>
<dbReference type="GO" id="GO:0003700">
    <property type="term" value="F:DNA-binding transcription factor activity"/>
    <property type="evidence" value="ECO:0007669"/>
    <property type="project" value="InterPro"/>
</dbReference>
<dbReference type="InterPro" id="IPR011991">
    <property type="entry name" value="ArsR-like_HTH"/>
</dbReference>
<dbReference type="Pfam" id="PF12840">
    <property type="entry name" value="HTH_20"/>
    <property type="match status" value="1"/>
</dbReference>
<sequence>MNPDLAKIAALLSDPTRSAILLCLMDGTIHPSSELAYIAKVKPQTASFHLHKMLDADLVSVEKHGRHRYYKLKSSEVARVLEQLLHIAPKAAVNSLNELREKSAIHLARTCYDHLAGYVGVQLTNALMQQGFLTKIDIDFELTSKGRIFLEELGIIEGNIRNSRRKFAPCCLDWTERQHHIAGALGNALLEKMLEAGWFSRIPKTRALKVTPKGKLELKKRFSIQL</sequence>
<dbReference type="PROSITE" id="PS50987">
    <property type="entry name" value="HTH_ARSR_2"/>
    <property type="match status" value="1"/>
</dbReference>
<proteinExistence type="predicted"/>
<comment type="caution">
    <text evidence="3">The sequence shown here is derived from an EMBL/GenBank/DDBJ whole genome shotgun (WGS) entry which is preliminary data.</text>
</comment>
<dbReference type="PRINTS" id="PR00778">
    <property type="entry name" value="HTHARSR"/>
</dbReference>
<dbReference type="GO" id="GO:0003677">
    <property type="term" value="F:DNA binding"/>
    <property type="evidence" value="ECO:0007669"/>
    <property type="project" value="UniProtKB-KW"/>
</dbReference>
<evidence type="ECO:0000256" key="1">
    <source>
        <dbReference type="ARBA" id="ARBA00023125"/>
    </source>
</evidence>
<dbReference type="OrthoDB" id="9797716at2"/>
<dbReference type="PANTHER" id="PTHR39168">
    <property type="entry name" value="TRANSCRIPTIONAL REGULATOR-RELATED"/>
    <property type="match status" value="1"/>
</dbReference>
<dbReference type="GO" id="GO:0010288">
    <property type="term" value="P:response to lead ion"/>
    <property type="evidence" value="ECO:0007669"/>
    <property type="project" value="TreeGrafter"/>
</dbReference>
<protein>
    <submittedName>
        <fullName evidence="3">Helix-turn-helix transcriptional regulator</fullName>
    </submittedName>
</protein>
<keyword evidence="1" id="KW-0238">DNA-binding</keyword>
<dbReference type="NCBIfam" id="NF033788">
    <property type="entry name" value="HTH_metalloreg"/>
    <property type="match status" value="1"/>
</dbReference>
<dbReference type="PANTHER" id="PTHR39168:SF1">
    <property type="entry name" value="TRANSCRIPTIONAL REGULATORY PROTEIN"/>
    <property type="match status" value="1"/>
</dbReference>
<dbReference type="Gene3D" id="1.10.10.10">
    <property type="entry name" value="Winged helix-like DNA-binding domain superfamily/Winged helix DNA-binding domain"/>
    <property type="match status" value="1"/>
</dbReference>
<dbReference type="RefSeq" id="WP_151575627.1">
    <property type="nucleotide sequence ID" value="NZ_WBOT01000007.1"/>
</dbReference>
<evidence type="ECO:0000313" key="3">
    <source>
        <dbReference type="EMBL" id="KAB2330699.1"/>
    </source>
</evidence>